<evidence type="ECO:0000313" key="3">
    <source>
        <dbReference type="Proteomes" id="UP001386955"/>
    </source>
</evidence>
<dbReference type="AlphaFoldDB" id="A0AAN9SXE4"/>
<feature type="compositionally biased region" description="Low complexity" evidence="1">
    <location>
        <begin position="45"/>
        <end position="66"/>
    </location>
</feature>
<organism evidence="2 3">
    <name type="scientific">Psophocarpus tetragonolobus</name>
    <name type="common">Winged bean</name>
    <name type="synonym">Dolichos tetragonolobus</name>
    <dbReference type="NCBI Taxonomy" id="3891"/>
    <lineage>
        <taxon>Eukaryota</taxon>
        <taxon>Viridiplantae</taxon>
        <taxon>Streptophyta</taxon>
        <taxon>Embryophyta</taxon>
        <taxon>Tracheophyta</taxon>
        <taxon>Spermatophyta</taxon>
        <taxon>Magnoliopsida</taxon>
        <taxon>eudicotyledons</taxon>
        <taxon>Gunneridae</taxon>
        <taxon>Pentapetalae</taxon>
        <taxon>rosids</taxon>
        <taxon>fabids</taxon>
        <taxon>Fabales</taxon>
        <taxon>Fabaceae</taxon>
        <taxon>Papilionoideae</taxon>
        <taxon>50 kb inversion clade</taxon>
        <taxon>NPAAA clade</taxon>
        <taxon>indigoferoid/millettioid clade</taxon>
        <taxon>Phaseoleae</taxon>
        <taxon>Psophocarpus</taxon>
    </lineage>
</organism>
<evidence type="ECO:0000313" key="2">
    <source>
        <dbReference type="EMBL" id="KAK7401398.1"/>
    </source>
</evidence>
<name>A0AAN9SXE4_PSOTE</name>
<feature type="region of interest" description="Disordered" evidence="1">
    <location>
        <begin position="45"/>
        <end position="83"/>
    </location>
</feature>
<reference evidence="2 3" key="1">
    <citation type="submission" date="2024-01" db="EMBL/GenBank/DDBJ databases">
        <title>The genomes of 5 underutilized Papilionoideae crops provide insights into root nodulation and disease resistanc.</title>
        <authorList>
            <person name="Jiang F."/>
        </authorList>
    </citation>
    <scope>NUCLEOTIDE SEQUENCE [LARGE SCALE GENOMIC DNA]</scope>
    <source>
        <strain evidence="2">DUOXIRENSHENG_FW03</strain>
        <tissue evidence="2">Leaves</tissue>
    </source>
</reference>
<proteinExistence type="predicted"/>
<sequence length="83" mass="9272">MSRLFALSNKRKLFHVKLGPDVAVMVNNLTINFFIILILHTPTTRQIPSPTTTTTATSSAPKSEPSQHCHHLHHHSTFTSITN</sequence>
<comment type="caution">
    <text evidence="2">The sequence shown here is derived from an EMBL/GenBank/DDBJ whole genome shotgun (WGS) entry which is preliminary data.</text>
</comment>
<accession>A0AAN9SXE4</accession>
<protein>
    <submittedName>
        <fullName evidence="2">Uncharacterized protein</fullName>
    </submittedName>
</protein>
<gene>
    <name evidence="2" type="ORF">VNO78_12837</name>
</gene>
<keyword evidence="3" id="KW-1185">Reference proteome</keyword>
<dbReference type="Proteomes" id="UP001386955">
    <property type="component" value="Unassembled WGS sequence"/>
</dbReference>
<dbReference type="EMBL" id="JAYMYS010000003">
    <property type="protein sequence ID" value="KAK7401398.1"/>
    <property type="molecule type" value="Genomic_DNA"/>
</dbReference>
<evidence type="ECO:0000256" key="1">
    <source>
        <dbReference type="SAM" id="MobiDB-lite"/>
    </source>
</evidence>